<dbReference type="EMBL" id="AWTP01000067">
    <property type="protein sequence ID" value="KGH17085.1"/>
    <property type="molecule type" value="Genomic_DNA"/>
</dbReference>
<accession>A0A0E3C0Z1</accession>
<organism evidence="2 3">
    <name type="scientific">Comamonas thiooxydans</name>
    <dbReference type="NCBI Taxonomy" id="363952"/>
    <lineage>
        <taxon>Bacteria</taxon>
        <taxon>Pseudomonadati</taxon>
        <taxon>Pseudomonadota</taxon>
        <taxon>Betaproteobacteria</taxon>
        <taxon>Burkholderiales</taxon>
        <taxon>Comamonadaceae</taxon>
        <taxon>Comamonas</taxon>
    </lineage>
</organism>
<dbReference type="EMBL" id="AWTN01000088">
    <property type="protein sequence ID" value="KGG92335.1"/>
    <property type="molecule type" value="Genomic_DNA"/>
</dbReference>
<protein>
    <submittedName>
        <fullName evidence="2">Uncharacterized protein</fullName>
    </submittedName>
</protein>
<reference evidence="3 4" key="1">
    <citation type="submission" date="2013-09" db="EMBL/GenBank/DDBJ databases">
        <title>High correlation between genotypes and phenotypes of environmental bacteria Comamonas testosteroni strains.</title>
        <authorList>
            <person name="Liu L."/>
            <person name="Zhu W."/>
            <person name="Xia X."/>
            <person name="Xu B."/>
            <person name="Luo M."/>
            <person name="Wang G."/>
        </authorList>
    </citation>
    <scope>NUCLEOTIDE SEQUENCE [LARGE SCALE GENOMIC DNA]</scope>
    <source>
        <strain evidence="2 3">DF2</strain>
        <strain evidence="1 4">JL14</strain>
    </source>
</reference>
<name>A0A0E3C0Z1_9BURK</name>
<sequence length="29" mass="3267">MLMFSAAGMHVQNEERPAKAGQWQGFSWA</sequence>
<comment type="caution">
    <text evidence="2">The sequence shown here is derived from an EMBL/GenBank/DDBJ whole genome shotgun (WGS) entry which is preliminary data.</text>
</comment>
<keyword evidence="3" id="KW-1185">Reference proteome</keyword>
<dbReference type="Proteomes" id="UP000029567">
    <property type="component" value="Unassembled WGS sequence"/>
</dbReference>
<evidence type="ECO:0000313" key="3">
    <source>
        <dbReference type="Proteomes" id="UP000029549"/>
    </source>
</evidence>
<dbReference type="Proteomes" id="UP000029549">
    <property type="component" value="Unassembled WGS sequence"/>
</dbReference>
<evidence type="ECO:0000313" key="4">
    <source>
        <dbReference type="Proteomes" id="UP000029567"/>
    </source>
</evidence>
<proteinExistence type="predicted"/>
<dbReference type="AlphaFoldDB" id="A0A0E3C0Z1"/>
<evidence type="ECO:0000313" key="2">
    <source>
        <dbReference type="EMBL" id="KGH17085.1"/>
    </source>
</evidence>
<evidence type="ECO:0000313" key="1">
    <source>
        <dbReference type="EMBL" id="KGG92335.1"/>
    </source>
</evidence>
<gene>
    <name evidence="1" type="ORF">P245_11870</name>
    <name evidence="2" type="ORF">P608_05940</name>
</gene>